<feature type="transmembrane region" description="Helical" evidence="10">
    <location>
        <begin position="167"/>
        <end position="188"/>
    </location>
</feature>
<dbReference type="GO" id="GO:0015297">
    <property type="term" value="F:antiporter activity"/>
    <property type="evidence" value="ECO:0007669"/>
    <property type="project" value="InterPro"/>
</dbReference>
<evidence type="ECO:0000313" key="11">
    <source>
        <dbReference type="EMBL" id="WLD59136.1"/>
    </source>
</evidence>
<evidence type="ECO:0000256" key="2">
    <source>
        <dbReference type="ARBA" id="ARBA00008417"/>
    </source>
</evidence>
<evidence type="ECO:0000256" key="6">
    <source>
        <dbReference type="ARBA" id="ARBA00022692"/>
    </source>
</evidence>
<feature type="transmembrane region" description="Helical" evidence="10">
    <location>
        <begin position="96"/>
        <end position="118"/>
    </location>
</feature>
<feature type="transmembrane region" description="Helical" evidence="10">
    <location>
        <begin position="392"/>
        <end position="413"/>
    </location>
</feature>
<dbReference type="EMBL" id="CP101717">
    <property type="protein sequence ID" value="WLD59136.1"/>
    <property type="molecule type" value="Genomic_DNA"/>
</dbReference>
<comment type="similarity">
    <text evidence="2">Belongs to the multi antimicrobial extrusion (MATE) (TC 2.A.66.1) family. MepA subfamily.</text>
</comment>
<keyword evidence="8 10" id="KW-0472">Membrane</keyword>
<dbReference type="AlphaFoldDB" id="A0AB38YIM2"/>
<dbReference type="PANTHER" id="PTHR43823:SF3">
    <property type="entry name" value="MULTIDRUG EXPORT PROTEIN MEPA"/>
    <property type="match status" value="1"/>
</dbReference>
<feature type="transmembrane region" description="Helical" evidence="10">
    <location>
        <begin position="138"/>
        <end position="160"/>
    </location>
</feature>
<dbReference type="GO" id="GO:0005886">
    <property type="term" value="C:plasma membrane"/>
    <property type="evidence" value="ECO:0007669"/>
    <property type="project" value="UniProtKB-SubCell"/>
</dbReference>
<dbReference type="NCBIfam" id="TIGR00797">
    <property type="entry name" value="matE"/>
    <property type="match status" value="1"/>
</dbReference>
<keyword evidence="9" id="KW-0046">Antibiotic resistance</keyword>
<evidence type="ECO:0000256" key="5">
    <source>
        <dbReference type="ARBA" id="ARBA00022475"/>
    </source>
</evidence>
<name>A0AB38YIM2_9GAMM</name>
<comment type="subcellular location">
    <subcellularLocation>
        <location evidence="1">Cell inner membrane</location>
        <topology evidence="1">Multi-pass membrane protein</topology>
    </subcellularLocation>
</comment>
<dbReference type="InterPro" id="IPR045070">
    <property type="entry name" value="MATE_MepA-like"/>
</dbReference>
<gene>
    <name evidence="11" type="ORF">NFC81_04945</name>
</gene>
<dbReference type="GO" id="GO:0046677">
    <property type="term" value="P:response to antibiotic"/>
    <property type="evidence" value="ECO:0007669"/>
    <property type="project" value="UniProtKB-KW"/>
</dbReference>
<proteinExistence type="inferred from homology"/>
<dbReference type="GO" id="GO:0042910">
    <property type="term" value="F:xenobiotic transmembrane transporter activity"/>
    <property type="evidence" value="ECO:0007669"/>
    <property type="project" value="InterPro"/>
</dbReference>
<evidence type="ECO:0000256" key="4">
    <source>
        <dbReference type="ARBA" id="ARBA00022448"/>
    </source>
</evidence>
<feature type="transmembrane region" description="Helical" evidence="10">
    <location>
        <begin position="419"/>
        <end position="442"/>
    </location>
</feature>
<evidence type="ECO:0000256" key="8">
    <source>
        <dbReference type="ARBA" id="ARBA00023136"/>
    </source>
</evidence>
<evidence type="ECO:0000256" key="10">
    <source>
        <dbReference type="SAM" id="Phobius"/>
    </source>
</evidence>
<dbReference type="InterPro" id="IPR051327">
    <property type="entry name" value="MATE_MepA_subfamily"/>
</dbReference>
<feature type="transmembrane region" description="Helical" evidence="10">
    <location>
        <begin position="20"/>
        <end position="39"/>
    </location>
</feature>
<keyword evidence="5" id="KW-1003">Cell membrane</keyword>
<dbReference type="PANTHER" id="PTHR43823">
    <property type="entry name" value="SPORULATION PROTEIN YKVU"/>
    <property type="match status" value="1"/>
</dbReference>
<organism evidence="11">
    <name type="scientific">Salinispirillum sp. LH 10-3-1</name>
    <dbReference type="NCBI Taxonomy" id="2952525"/>
    <lineage>
        <taxon>Bacteria</taxon>
        <taxon>Pseudomonadati</taxon>
        <taxon>Pseudomonadota</taxon>
        <taxon>Gammaproteobacteria</taxon>
        <taxon>Oceanospirillales</taxon>
        <taxon>Saccharospirillaceae</taxon>
        <taxon>Salinispirillum</taxon>
    </lineage>
</organism>
<reference evidence="11" key="1">
    <citation type="submission" date="2022-07" db="EMBL/GenBank/DDBJ databases">
        <title>Complete genome sequence of Salinispirillum sp. LH10-3-1 capable of multiple carbohydrate inversion isolated from a soda lake.</title>
        <authorList>
            <person name="Liu J."/>
            <person name="Zhai Y."/>
            <person name="Zhang H."/>
            <person name="Yang H."/>
            <person name="Qu J."/>
            <person name="Li J."/>
        </authorList>
    </citation>
    <scope>NUCLEOTIDE SEQUENCE</scope>
    <source>
        <strain evidence="11">LH 10-3-1</strain>
    </source>
</reference>
<dbReference type="PIRSF" id="PIRSF006603">
    <property type="entry name" value="DinF"/>
    <property type="match status" value="1"/>
</dbReference>
<dbReference type="RefSeq" id="WP_304996425.1">
    <property type="nucleotide sequence ID" value="NZ_CP101717.1"/>
</dbReference>
<keyword evidence="7 10" id="KW-1133">Transmembrane helix</keyword>
<feature type="transmembrane region" description="Helical" evidence="10">
    <location>
        <begin position="278"/>
        <end position="301"/>
    </location>
</feature>
<sequence>MTEMTRTNHSLTSSVLPTFYRLWIPSMLGLLALSTANIVDGLFIGNYVGAHALAAVNLIIPFFGILFGLTFMLAMGGSVRAGKYIGEKNYTAASNIFSKTLIAVIALAVVVTTLGLVFETTLLRALGGTDEVLPLMQIYYRITMGFVWAQLLTVTLYFFVRLDGYPGLAALALTIGSAVNIGLDYLFIARFGWGIAGAAWATGISQSLPFLVLCSYFLLRNRHLRFRLRQTNWRELFQSAFNGLSEFVNEISGSIIVLILNWLFVLRYGVEGVAAFTVLNYLLMIGMMMVFSIGDAGGVFVSQNFGARQLQRIRRFLLVSATNALLIAAIFVGLLVGFTEQLVTVFLHEDESSVIALAIELVSWVWPVFLVNGLTMIVTSYLTALHLPVPSAIIALSRGLILPAVLLLVMFNAFPTLPFIVAIPMAEWLTFGLALFFLWRFFPRPQLFERIGSTNIEQPAL</sequence>
<keyword evidence="6 10" id="KW-0812">Transmembrane</keyword>
<evidence type="ECO:0000256" key="3">
    <source>
        <dbReference type="ARBA" id="ARBA00022106"/>
    </source>
</evidence>
<evidence type="ECO:0000256" key="1">
    <source>
        <dbReference type="ARBA" id="ARBA00004429"/>
    </source>
</evidence>
<feature type="transmembrane region" description="Helical" evidence="10">
    <location>
        <begin position="313"/>
        <end position="338"/>
    </location>
</feature>
<feature type="transmembrane region" description="Helical" evidence="10">
    <location>
        <begin position="364"/>
        <end position="385"/>
    </location>
</feature>
<protein>
    <recommendedName>
        <fullName evidence="3">Multidrug export protein MepA</fullName>
    </recommendedName>
</protein>
<evidence type="ECO:0000256" key="7">
    <source>
        <dbReference type="ARBA" id="ARBA00022989"/>
    </source>
</evidence>
<dbReference type="InterPro" id="IPR048279">
    <property type="entry name" value="MdtK-like"/>
</dbReference>
<feature type="transmembrane region" description="Helical" evidence="10">
    <location>
        <begin position="194"/>
        <end position="219"/>
    </location>
</feature>
<dbReference type="Pfam" id="PF01554">
    <property type="entry name" value="MatE"/>
    <property type="match status" value="2"/>
</dbReference>
<feature type="transmembrane region" description="Helical" evidence="10">
    <location>
        <begin position="51"/>
        <end position="75"/>
    </location>
</feature>
<dbReference type="CDD" id="cd13143">
    <property type="entry name" value="MATE_MepA_like"/>
    <property type="match status" value="1"/>
</dbReference>
<evidence type="ECO:0000256" key="9">
    <source>
        <dbReference type="ARBA" id="ARBA00023251"/>
    </source>
</evidence>
<accession>A0AB38YIM2</accession>
<keyword evidence="4" id="KW-0813">Transport</keyword>
<feature type="transmembrane region" description="Helical" evidence="10">
    <location>
        <begin position="240"/>
        <end position="266"/>
    </location>
</feature>
<dbReference type="InterPro" id="IPR002528">
    <property type="entry name" value="MATE_fam"/>
</dbReference>